<dbReference type="AlphaFoldDB" id="K6WD94"/>
<evidence type="ECO:0000259" key="1">
    <source>
        <dbReference type="Pfam" id="PF12697"/>
    </source>
</evidence>
<dbReference type="GO" id="GO:0003824">
    <property type="term" value="F:catalytic activity"/>
    <property type="evidence" value="ECO:0007669"/>
    <property type="project" value="UniProtKB-ARBA"/>
</dbReference>
<dbReference type="EMBL" id="BAHC01000141">
    <property type="protein sequence ID" value="GAB91701.1"/>
    <property type="molecule type" value="Genomic_DNA"/>
</dbReference>
<dbReference type="PANTHER" id="PTHR37017">
    <property type="entry name" value="AB HYDROLASE-1 DOMAIN-CONTAINING PROTEIN-RELATED"/>
    <property type="match status" value="1"/>
</dbReference>
<evidence type="ECO:0000313" key="3">
    <source>
        <dbReference type="Proteomes" id="UP000008363"/>
    </source>
</evidence>
<organism evidence="2 3">
    <name type="scientific">Gordonia rhizosphera NBRC 16068</name>
    <dbReference type="NCBI Taxonomy" id="1108045"/>
    <lineage>
        <taxon>Bacteria</taxon>
        <taxon>Bacillati</taxon>
        <taxon>Actinomycetota</taxon>
        <taxon>Actinomycetes</taxon>
        <taxon>Mycobacteriales</taxon>
        <taxon>Gordoniaceae</taxon>
        <taxon>Gordonia</taxon>
    </lineage>
</organism>
<dbReference type="InterPro" id="IPR029058">
    <property type="entry name" value="AB_hydrolase_fold"/>
</dbReference>
<dbReference type="OrthoDB" id="9773549at2"/>
<keyword evidence="3" id="KW-1185">Reference proteome</keyword>
<dbReference type="Proteomes" id="UP000008363">
    <property type="component" value="Unassembled WGS sequence"/>
</dbReference>
<sequence>MSVFALIPGAGGSAWYWHRVVAALSTRGHRAVAFELPADDPTADFRRYVDDCVGQWVTAAGPVTSPDTVVVVGQSLGGFTAPLLAERVGAARIVLVNAMIPAPHETPAHWFATSGAQQARAALIDDEGRPVGAELDPMRDFFHDVPESVVAEAMSMGEPEQSDAILQCECPFESWPVPVTVVTGRDDRFFPCDFQRRIAKKLLGVEPTVIPGGHLIALSRPRELAAALLG</sequence>
<dbReference type="Pfam" id="PF12697">
    <property type="entry name" value="Abhydrolase_6"/>
    <property type="match status" value="1"/>
</dbReference>
<dbReference type="STRING" id="1108045.GORHZ_141_00760"/>
<accession>K6WD94</accession>
<protein>
    <recommendedName>
        <fullName evidence="1">AB hydrolase-1 domain-containing protein</fullName>
    </recommendedName>
</protein>
<reference evidence="2 3" key="1">
    <citation type="submission" date="2012-08" db="EMBL/GenBank/DDBJ databases">
        <title>Whole genome shotgun sequence of Gordonia rhizosphera NBRC 16068.</title>
        <authorList>
            <person name="Takarada H."/>
            <person name="Isaki S."/>
            <person name="Hosoyama A."/>
            <person name="Tsuchikane K."/>
            <person name="Katsumata H."/>
            <person name="Baba S."/>
            <person name="Ohji S."/>
            <person name="Yamazaki S."/>
            <person name="Fujita N."/>
        </authorList>
    </citation>
    <scope>NUCLEOTIDE SEQUENCE [LARGE SCALE GENOMIC DNA]</scope>
    <source>
        <strain evidence="2 3">NBRC 16068</strain>
    </source>
</reference>
<evidence type="ECO:0000313" key="2">
    <source>
        <dbReference type="EMBL" id="GAB91701.1"/>
    </source>
</evidence>
<name>K6WD94_9ACTN</name>
<dbReference type="eggNOG" id="COG2267">
    <property type="taxonomic scope" value="Bacteria"/>
</dbReference>
<proteinExistence type="predicted"/>
<feature type="domain" description="AB hydrolase-1" evidence="1">
    <location>
        <begin position="6"/>
        <end position="227"/>
    </location>
</feature>
<dbReference type="InterPro" id="IPR052897">
    <property type="entry name" value="Sec-Metab_Biosynth_Hydrolase"/>
</dbReference>
<dbReference type="SUPFAM" id="SSF53474">
    <property type="entry name" value="alpha/beta-Hydrolases"/>
    <property type="match status" value="1"/>
</dbReference>
<dbReference type="PANTHER" id="PTHR37017:SF11">
    <property type="entry name" value="ESTERASE_LIPASE_THIOESTERASE DOMAIN-CONTAINING PROTEIN"/>
    <property type="match status" value="1"/>
</dbReference>
<dbReference type="Gene3D" id="3.40.50.1820">
    <property type="entry name" value="alpha/beta hydrolase"/>
    <property type="match status" value="1"/>
</dbReference>
<comment type="caution">
    <text evidence="2">The sequence shown here is derived from an EMBL/GenBank/DDBJ whole genome shotgun (WGS) entry which is preliminary data.</text>
</comment>
<gene>
    <name evidence="2" type="ORF">GORHZ_141_00760</name>
</gene>
<dbReference type="InterPro" id="IPR000073">
    <property type="entry name" value="AB_hydrolase_1"/>
</dbReference>